<evidence type="ECO:0000259" key="2">
    <source>
        <dbReference type="Pfam" id="PF08240"/>
    </source>
</evidence>
<dbReference type="EC" id="1.6.5.5" evidence="3"/>
<keyword evidence="3" id="KW-0560">Oxidoreductase</keyword>
<proteinExistence type="predicted"/>
<evidence type="ECO:0000313" key="3">
    <source>
        <dbReference type="EMBL" id="SAM66634.1"/>
    </source>
</evidence>
<accession>A0A1C3H590</accession>
<dbReference type="SUPFAM" id="SSF50129">
    <property type="entry name" value="GroES-like"/>
    <property type="match status" value="1"/>
</dbReference>
<keyword evidence="1" id="KW-0521">NADP</keyword>
<dbReference type="InterPro" id="IPR013154">
    <property type="entry name" value="ADH-like_N"/>
</dbReference>
<organism evidence="3 4">
    <name type="scientific">Cardiobacterium hominis</name>
    <dbReference type="NCBI Taxonomy" id="2718"/>
    <lineage>
        <taxon>Bacteria</taxon>
        <taxon>Pseudomonadati</taxon>
        <taxon>Pseudomonadota</taxon>
        <taxon>Gammaproteobacteria</taxon>
        <taxon>Cardiobacteriales</taxon>
        <taxon>Cardiobacteriaceae</taxon>
        <taxon>Cardiobacterium</taxon>
    </lineage>
</organism>
<dbReference type="Pfam" id="PF08240">
    <property type="entry name" value="ADH_N"/>
    <property type="match status" value="1"/>
</dbReference>
<sequence>MSKQIQFTKTGSPDVLQIVDVQIPAPKSGEVQIQMHALGLNRAEMMYREGAYVIDSVFPATLGYAGAGVVVAVGDDAGEFQIGDKVSV</sequence>
<dbReference type="InterPro" id="IPR051603">
    <property type="entry name" value="Zinc-ADH_QOR/CCCR"/>
</dbReference>
<evidence type="ECO:0000313" key="4">
    <source>
        <dbReference type="Proteomes" id="UP000190837"/>
    </source>
</evidence>
<dbReference type="EMBL" id="FKLO01000054">
    <property type="protein sequence ID" value="SAM66634.1"/>
    <property type="molecule type" value="Genomic_DNA"/>
</dbReference>
<dbReference type="GO" id="GO:0003960">
    <property type="term" value="F:quinone reductase (NADPH) activity"/>
    <property type="evidence" value="ECO:0007669"/>
    <property type="project" value="UniProtKB-EC"/>
</dbReference>
<protein>
    <submittedName>
        <fullName evidence="3">Quinone oxidoreductase</fullName>
        <ecNumber evidence="3">1.6.5.5</ecNumber>
    </submittedName>
</protein>
<feature type="domain" description="Alcohol dehydrogenase-like N-terminal" evidence="2">
    <location>
        <begin position="28"/>
        <end position="87"/>
    </location>
</feature>
<name>A0A1C3H590_9GAMM</name>
<gene>
    <name evidence="3" type="ORF">CHUV0807_1655</name>
</gene>
<dbReference type="AlphaFoldDB" id="A0A1C3H590"/>
<evidence type="ECO:0000256" key="1">
    <source>
        <dbReference type="ARBA" id="ARBA00022857"/>
    </source>
</evidence>
<reference evidence="4" key="1">
    <citation type="submission" date="2016-04" db="EMBL/GenBank/DDBJ databases">
        <authorList>
            <person name="Tagini F."/>
        </authorList>
    </citation>
    <scope>NUCLEOTIDE SEQUENCE [LARGE SCALE GENOMIC DNA]</scope>
    <source>
        <strain evidence="4">CHUV0807</strain>
    </source>
</reference>
<dbReference type="PANTHER" id="PTHR44154:SF1">
    <property type="entry name" value="QUINONE OXIDOREDUCTASE"/>
    <property type="match status" value="1"/>
</dbReference>
<dbReference type="PANTHER" id="PTHR44154">
    <property type="entry name" value="QUINONE OXIDOREDUCTASE"/>
    <property type="match status" value="1"/>
</dbReference>
<dbReference type="Proteomes" id="UP000190837">
    <property type="component" value="Unassembled WGS sequence"/>
</dbReference>
<dbReference type="InterPro" id="IPR011032">
    <property type="entry name" value="GroES-like_sf"/>
</dbReference>
<dbReference type="Gene3D" id="3.90.180.10">
    <property type="entry name" value="Medium-chain alcohol dehydrogenases, catalytic domain"/>
    <property type="match status" value="1"/>
</dbReference>